<evidence type="ECO:0000313" key="2">
    <source>
        <dbReference type="Proteomes" id="UP000471031"/>
    </source>
</evidence>
<comment type="caution">
    <text evidence="1">The sequence shown here is derived from an EMBL/GenBank/DDBJ whole genome shotgun (WGS) entry which is preliminary data.</text>
</comment>
<sequence length="66" mass="6790">MPGTILRIFIPPGAVINLLNLIEVSSPGGICLIIRLPFLGSGSTNTLQSLIQQVQAAGGTVEFANG</sequence>
<dbReference type="OrthoDB" id="1798618at2"/>
<protein>
    <submittedName>
        <fullName evidence="1">Uncharacterized protein</fullName>
    </submittedName>
</protein>
<dbReference type="EMBL" id="WXEX01000004">
    <property type="protein sequence ID" value="MZP42731.1"/>
    <property type="molecule type" value="Genomic_DNA"/>
</dbReference>
<dbReference type="Proteomes" id="UP000471031">
    <property type="component" value="Unassembled WGS sequence"/>
</dbReference>
<accession>A0A845LAY2</accession>
<proteinExistence type="predicted"/>
<gene>
    <name evidence="1" type="ORF">GTO89_06715</name>
</gene>
<organism evidence="1 2">
    <name type="scientific">Heliomicrobium gestii</name>
    <name type="common">Heliobacterium gestii</name>
    <dbReference type="NCBI Taxonomy" id="2699"/>
    <lineage>
        <taxon>Bacteria</taxon>
        <taxon>Bacillati</taxon>
        <taxon>Bacillota</taxon>
        <taxon>Clostridia</taxon>
        <taxon>Eubacteriales</taxon>
        <taxon>Heliobacteriaceae</taxon>
        <taxon>Heliomicrobium</taxon>
    </lineage>
</organism>
<reference evidence="1 2" key="1">
    <citation type="submission" date="2020-01" db="EMBL/GenBank/DDBJ databases">
        <title>Whole genome sequence of Heliobacterium gestii DSM 11169.</title>
        <authorList>
            <person name="Kyndt J.A."/>
            <person name="Meyer T.E."/>
        </authorList>
    </citation>
    <scope>NUCLEOTIDE SEQUENCE [LARGE SCALE GENOMIC DNA]</scope>
    <source>
        <strain evidence="1 2">DSM 11169</strain>
    </source>
</reference>
<name>A0A845LAY2_HELGE</name>
<evidence type="ECO:0000313" key="1">
    <source>
        <dbReference type="EMBL" id="MZP42731.1"/>
    </source>
</evidence>
<dbReference type="AlphaFoldDB" id="A0A845LAY2"/>
<keyword evidence="2" id="KW-1185">Reference proteome</keyword>